<name>A0A5P2G249_9BACT</name>
<evidence type="ECO:0000313" key="1">
    <source>
        <dbReference type="EMBL" id="QES89886.1"/>
    </source>
</evidence>
<dbReference type="EMBL" id="CP044016">
    <property type="protein sequence ID" value="QES89886.1"/>
    <property type="molecule type" value="Genomic_DNA"/>
</dbReference>
<dbReference type="AlphaFoldDB" id="A0A5P2G249"/>
<dbReference type="KEGG" id="arac:E0W69_014880"/>
<accession>A0A5P2G249</accession>
<gene>
    <name evidence="1" type="ORF">E0W69_014880</name>
</gene>
<dbReference type="RefSeq" id="WP_131330843.1">
    <property type="nucleotide sequence ID" value="NZ_CP044016.1"/>
</dbReference>
<proteinExistence type="predicted"/>
<reference evidence="1 2" key="1">
    <citation type="submission" date="2019-09" db="EMBL/GenBank/DDBJ databases">
        <title>Complete genome sequence of Arachidicoccus sp. B3-10 isolated from apple orchard soil.</title>
        <authorList>
            <person name="Kim H.S."/>
            <person name="Han K.-I."/>
            <person name="Suh M.K."/>
            <person name="Lee K.C."/>
            <person name="Eom M.K."/>
            <person name="Kim J.-S."/>
            <person name="Kang S.W."/>
            <person name="Sin Y."/>
            <person name="Lee J.-S."/>
        </authorList>
    </citation>
    <scope>NUCLEOTIDE SEQUENCE [LARGE SCALE GENOMIC DNA]</scope>
    <source>
        <strain evidence="1 2">B3-10</strain>
    </source>
</reference>
<dbReference type="OrthoDB" id="262508at2"/>
<sequence length="500" mass="57576">MIEEEIVKTALLGTDRYQPNLQFDFSDIMQKIEAKAADKESRFLQQTATYFMVKAASIPLSDVAVEDLETHDSEKYISESTQKILQSALNEDNQVLLQYCFYLFQKRKEIITPYLVPDILEKYASANQRQEILPLCGFIGKEILKFRGEEIQATNSVESDVEVASFAQIKEWITQTRKNSPSSIWEKEEEKKQSAFEEILNNEKPDRRAELLELLQINLSKSDKTFLLPQLKTKSKTVKTVVIRLLMQIENSPVQEDFKTLLNELISIEIRKQLLGLKKTTAIVIQENHTLTAAQKAYGLDEISNVKGVSDGIYQLAQCIEVMPLSLVAQTINLPEADIIQQLYFDLNNNHLQLAFMENARTFHNNDLIRKIVGTGERLGLAAYLPFQEASDFYKKALKSSFGNNNRDNFYLLFNWLWNLEGYPQLDTELSMSILSQLKSNPYTIEGRNYYQLGLYLPKEIKPWLTQEINRPLGDNEGNFYQLHIQQTLKAIEDKALLNQ</sequence>
<dbReference type="Pfam" id="PF18944">
    <property type="entry name" value="DUF5691"/>
    <property type="match status" value="1"/>
</dbReference>
<dbReference type="InterPro" id="IPR043746">
    <property type="entry name" value="DUF5691"/>
</dbReference>
<evidence type="ECO:0000313" key="2">
    <source>
        <dbReference type="Proteomes" id="UP000292424"/>
    </source>
</evidence>
<organism evidence="1 2">
    <name type="scientific">Rhizosphaericola mali</name>
    <dbReference type="NCBI Taxonomy" id="2545455"/>
    <lineage>
        <taxon>Bacteria</taxon>
        <taxon>Pseudomonadati</taxon>
        <taxon>Bacteroidota</taxon>
        <taxon>Chitinophagia</taxon>
        <taxon>Chitinophagales</taxon>
        <taxon>Chitinophagaceae</taxon>
        <taxon>Rhizosphaericola</taxon>
    </lineage>
</organism>
<dbReference type="Proteomes" id="UP000292424">
    <property type="component" value="Chromosome"/>
</dbReference>
<protein>
    <submittedName>
        <fullName evidence="1">Uncharacterized protein</fullName>
    </submittedName>
</protein>
<keyword evidence="2" id="KW-1185">Reference proteome</keyword>